<evidence type="ECO:0000256" key="1">
    <source>
        <dbReference type="SAM" id="MobiDB-lite"/>
    </source>
</evidence>
<reference evidence="2" key="1">
    <citation type="submission" date="2020-10" db="EMBL/GenBank/DDBJ databases">
        <title>Taxonomic study of unclassified bacteria belonging to the class Ktedonobacteria.</title>
        <authorList>
            <person name="Yabe S."/>
            <person name="Wang C.M."/>
            <person name="Zheng Y."/>
            <person name="Sakai Y."/>
            <person name="Cavaletti L."/>
            <person name="Monciardini P."/>
            <person name="Donadio S."/>
        </authorList>
    </citation>
    <scope>NUCLEOTIDE SEQUENCE</scope>
    <source>
        <strain evidence="2">ID150040</strain>
    </source>
</reference>
<protein>
    <submittedName>
        <fullName evidence="2">Uncharacterized protein</fullName>
    </submittedName>
</protein>
<dbReference type="EMBL" id="BNJK01000002">
    <property type="protein sequence ID" value="GHO98605.1"/>
    <property type="molecule type" value="Genomic_DNA"/>
</dbReference>
<feature type="region of interest" description="Disordered" evidence="1">
    <location>
        <begin position="1"/>
        <end position="29"/>
    </location>
</feature>
<sequence>MCKQGDFNRSNEGGAQGEGEAQLQMLAGGHLPAPIREIKQML</sequence>
<evidence type="ECO:0000313" key="3">
    <source>
        <dbReference type="Proteomes" id="UP000597444"/>
    </source>
</evidence>
<comment type="caution">
    <text evidence="2">The sequence shown here is derived from an EMBL/GenBank/DDBJ whole genome shotgun (WGS) entry which is preliminary data.</text>
</comment>
<accession>A0A8J3N7L5</accession>
<dbReference type="AlphaFoldDB" id="A0A8J3N7L5"/>
<gene>
    <name evidence="2" type="ORF">KSF_086530</name>
</gene>
<evidence type="ECO:0000313" key="2">
    <source>
        <dbReference type="EMBL" id="GHO98605.1"/>
    </source>
</evidence>
<dbReference type="Proteomes" id="UP000597444">
    <property type="component" value="Unassembled WGS sequence"/>
</dbReference>
<keyword evidence="3" id="KW-1185">Reference proteome</keyword>
<organism evidence="2 3">
    <name type="scientific">Reticulibacter mediterranei</name>
    <dbReference type="NCBI Taxonomy" id="2778369"/>
    <lineage>
        <taxon>Bacteria</taxon>
        <taxon>Bacillati</taxon>
        <taxon>Chloroflexota</taxon>
        <taxon>Ktedonobacteria</taxon>
        <taxon>Ktedonobacterales</taxon>
        <taxon>Reticulibacteraceae</taxon>
        <taxon>Reticulibacter</taxon>
    </lineage>
</organism>
<name>A0A8J3N7L5_9CHLR</name>
<proteinExistence type="predicted"/>